<evidence type="ECO:0000313" key="1">
    <source>
        <dbReference type="EnsemblPlants" id="Bo5g039140.1"/>
    </source>
</evidence>
<dbReference type="Proteomes" id="UP000032141">
    <property type="component" value="Chromosome C5"/>
</dbReference>
<dbReference type="EnsemblPlants" id="Bo5g039140.1">
    <property type="protein sequence ID" value="Bo5g039140.1"/>
    <property type="gene ID" value="Bo5g039140"/>
</dbReference>
<reference evidence="1" key="2">
    <citation type="submission" date="2015-03" db="UniProtKB">
        <authorList>
            <consortium name="EnsemblPlants"/>
        </authorList>
    </citation>
    <scope>IDENTIFICATION</scope>
</reference>
<accession>A0A0D3CCL1</accession>
<name>A0A0D3CCL1_BRAOL</name>
<organism evidence="1 2">
    <name type="scientific">Brassica oleracea var. oleracea</name>
    <dbReference type="NCBI Taxonomy" id="109376"/>
    <lineage>
        <taxon>Eukaryota</taxon>
        <taxon>Viridiplantae</taxon>
        <taxon>Streptophyta</taxon>
        <taxon>Embryophyta</taxon>
        <taxon>Tracheophyta</taxon>
        <taxon>Spermatophyta</taxon>
        <taxon>Magnoliopsida</taxon>
        <taxon>eudicotyledons</taxon>
        <taxon>Gunneridae</taxon>
        <taxon>Pentapetalae</taxon>
        <taxon>rosids</taxon>
        <taxon>malvids</taxon>
        <taxon>Brassicales</taxon>
        <taxon>Brassicaceae</taxon>
        <taxon>Brassiceae</taxon>
        <taxon>Brassica</taxon>
    </lineage>
</organism>
<dbReference type="AlphaFoldDB" id="A0A0D3CCL1"/>
<protein>
    <submittedName>
        <fullName evidence="1">Uncharacterized protein</fullName>
    </submittedName>
</protein>
<keyword evidence="2" id="KW-1185">Reference proteome</keyword>
<reference evidence="1 2" key="1">
    <citation type="journal article" date="2014" name="Genome Biol.">
        <title>Transcriptome and methylome profiling reveals relics of genome dominance in the mesopolyploid Brassica oleracea.</title>
        <authorList>
            <person name="Parkin I.A."/>
            <person name="Koh C."/>
            <person name="Tang H."/>
            <person name="Robinson S.J."/>
            <person name="Kagale S."/>
            <person name="Clarke W.E."/>
            <person name="Town C.D."/>
            <person name="Nixon J."/>
            <person name="Krishnakumar V."/>
            <person name="Bidwell S.L."/>
            <person name="Denoeud F."/>
            <person name="Belcram H."/>
            <person name="Links M.G."/>
            <person name="Just J."/>
            <person name="Clarke C."/>
            <person name="Bender T."/>
            <person name="Huebert T."/>
            <person name="Mason A.S."/>
            <person name="Pires J.C."/>
            <person name="Barker G."/>
            <person name="Moore J."/>
            <person name="Walley P.G."/>
            <person name="Manoli S."/>
            <person name="Batley J."/>
            <person name="Edwards D."/>
            <person name="Nelson M.N."/>
            <person name="Wang X."/>
            <person name="Paterson A.H."/>
            <person name="King G."/>
            <person name="Bancroft I."/>
            <person name="Chalhoub B."/>
            <person name="Sharpe A.G."/>
        </authorList>
    </citation>
    <scope>NUCLEOTIDE SEQUENCE</scope>
    <source>
        <strain evidence="1 2">cv. TO1000</strain>
    </source>
</reference>
<evidence type="ECO:0000313" key="2">
    <source>
        <dbReference type="Proteomes" id="UP000032141"/>
    </source>
</evidence>
<dbReference type="Gramene" id="Bo5g039140.1">
    <property type="protein sequence ID" value="Bo5g039140.1"/>
    <property type="gene ID" value="Bo5g039140"/>
</dbReference>
<proteinExistence type="predicted"/>
<sequence length="53" mass="6318">MRVVRRDLRFVYLNSSISRLGKRFPSPSFDSYSLKLRFELSLNRLSVDLQLKL</sequence>
<dbReference type="HOGENOM" id="CLU_3071488_0_0_1"/>